<organism evidence="1">
    <name type="scientific">human gut metagenome</name>
    <dbReference type="NCBI Taxonomy" id="408170"/>
    <lineage>
        <taxon>unclassified sequences</taxon>
        <taxon>metagenomes</taxon>
        <taxon>organismal metagenomes</taxon>
    </lineage>
</organism>
<comment type="caution">
    <text evidence="1">The sequence shown here is derived from an EMBL/GenBank/DDBJ whole genome shotgun (WGS) entry which is preliminary data.</text>
</comment>
<accession>W1WJ90</accession>
<sequence length="33" mass="3867">MSPVFKLGLKDMTSLQNLLIKRLPVLLFPYKMM</sequence>
<protein>
    <submittedName>
        <fullName evidence="1">Uncharacterized protein</fullName>
    </submittedName>
</protein>
<dbReference type="AlphaFoldDB" id="W1WJ90"/>
<gene>
    <name evidence="1" type="ORF">Q604_UNBC18656G0002</name>
</gene>
<evidence type="ECO:0000313" key="1">
    <source>
        <dbReference type="EMBL" id="ETJ18218.1"/>
    </source>
</evidence>
<feature type="non-terminal residue" evidence="1">
    <location>
        <position position="33"/>
    </location>
</feature>
<reference evidence="1" key="1">
    <citation type="submission" date="2013-12" db="EMBL/GenBank/DDBJ databases">
        <title>A Varibaculum cambriense genome reconstructed from a premature infant gut community with otherwise low bacterial novelty that shifts toward anaerobic metabolism during the third week of life.</title>
        <authorList>
            <person name="Brown C.T."/>
            <person name="Sharon I."/>
            <person name="Thomas B.C."/>
            <person name="Castelle C.J."/>
            <person name="Morowitz M.J."/>
            <person name="Banfield J.F."/>
        </authorList>
    </citation>
    <scope>NUCLEOTIDE SEQUENCE</scope>
</reference>
<name>W1WJ90_9ZZZZ</name>
<dbReference type="EMBL" id="AZMM01018656">
    <property type="protein sequence ID" value="ETJ18218.1"/>
    <property type="molecule type" value="Genomic_DNA"/>
</dbReference>
<proteinExistence type="predicted"/>